<evidence type="ECO:0000259" key="6">
    <source>
        <dbReference type="Pfam" id="PF08510"/>
    </source>
</evidence>
<reference evidence="7" key="1">
    <citation type="submission" date="2020-08" db="EMBL/GenBank/DDBJ databases">
        <title>Genome sequencing and assembly of the red palm weevil Rhynchophorus ferrugineus.</title>
        <authorList>
            <person name="Dias G.B."/>
            <person name="Bergman C.M."/>
            <person name="Manee M."/>
        </authorList>
    </citation>
    <scope>NUCLEOTIDE SEQUENCE</scope>
    <source>
        <strain evidence="7">AA-2017</strain>
        <tissue evidence="7">Whole larva</tissue>
    </source>
</reference>
<dbReference type="GO" id="GO:0016020">
    <property type="term" value="C:membrane"/>
    <property type="evidence" value="ECO:0007669"/>
    <property type="project" value="UniProtKB-SubCell"/>
</dbReference>
<evidence type="ECO:0000256" key="2">
    <source>
        <dbReference type="ARBA" id="ARBA00022692"/>
    </source>
</evidence>
<name>A0A834M630_RHYFE</name>
<evidence type="ECO:0000313" key="8">
    <source>
        <dbReference type="Proteomes" id="UP000625711"/>
    </source>
</evidence>
<organism evidence="7 8">
    <name type="scientific">Rhynchophorus ferrugineus</name>
    <name type="common">Red palm weevil</name>
    <name type="synonym">Curculio ferrugineus</name>
    <dbReference type="NCBI Taxonomy" id="354439"/>
    <lineage>
        <taxon>Eukaryota</taxon>
        <taxon>Metazoa</taxon>
        <taxon>Ecdysozoa</taxon>
        <taxon>Arthropoda</taxon>
        <taxon>Hexapoda</taxon>
        <taxon>Insecta</taxon>
        <taxon>Pterygota</taxon>
        <taxon>Neoptera</taxon>
        <taxon>Endopterygota</taxon>
        <taxon>Coleoptera</taxon>
        <taxon>Polyphaga</taxon>
        <taxon>Cucujiformia</taxon>
        <taxon>Curculionidae</taxon>
        <taxon>Dryophthorinae</taxon>
        <taxon>Rhynchophorus</taxon>
    </lineage>
</organism>
<feature type="transmembrane region" description="Helical" evidence="5">
    <location>
        <begin position="53"/>
        <end position="74"/>
    </location>
</feature>
<dbReference type="GO" id="GO:0005783">
    <property type="term" value="C:endoplasmic reticulum"/>
    <property type="evidence" value="ECO:0007669"/>
    <property type="project" value="TreeGrafter"/>
</dbReference>
<feature type="transmembrane region" description="Helical" evidence="5">
    <location>
        <begin position="12"/>
        <end position="33"/>
    </location>
</feature>
<comment type="caution">
    <text evidence="7">The sequence shown here is derived from an EMBL/GenBank/DDBJ whole genome shotgun (WGS) entry which is preliminary data.</text>
</comment>
<dbReference type="GO" id="GO:0006506">
    <property type="term" value="P:GPI anchor biosynthetic process"/>
    <property type="evidence" value="ECO:0007669"/>
    <property type="project" value="TreeGrafter"/>
</dbReference>
<keyword evidence="4 5" id="KW-0472">Membrane</keyword>
<keyword evidence="8" id="KW-1185">Reference proteome</keyword>
<proteinExistence type="predicted"/>
<gene>
    <name evidence="7" type="ORF">GWI33_020275</name>
</gene>
<evidence type="ECO:0000256" key="4">
    <source>
        <dbReference type="ARBA" id="ARBA00023136"/>
    </source>
</evidence>
<dbReference type="InterPro" id="IPR052263">
    <property type="entry name" value="GPI_Anchor_Biosynth"/>
</dbReference>
<dbReference type="Proteomes" id="UP000625711">
    <property type="component" value="Unassembled WGS sequence"/>
</dbReference>
<keyword evidence="3 5" id="KW-1133">Transmembrane helix</keyword>
<dbReference type="OrthoDB" id="690928at2759"/>
<evidence type="ECO:0000256" key="5">
    <source>
        <dbReference type="SAM" id="Phobius"/>
    </source>
</evidence>
<accession>A0A834M630</accession>
<evidence type="ECO:0000256" key="1">
    <source>
        <dbReference type="ARBA" id="ARBA00004141"/>
    </source>
</evidence>
<comment type="subcellular location">
    <subcellularLocation>
        <location evidence="1">Membrane</location>
        <topology evidence="1">Multi-pass membrane protein</topology>
    </subcellularLocation>
</comment>
<dbReference type="AlphaFoldDB" id="A0A834M630"/>
<sequence>MAQNTPSPTPIRAVYGFIMFLSLNLLFIIYLIWSLVPGKYFEMVGLDFLPQRHWAISVPIFVLTATFVFGFVIYPSLGLLMTPHYDDLRTITDKNSYKNKENIVIKDSDNVDACICKDKAKCHKDNYKNSETNRKKPIPSIYDLNIWDVSEHLYLNK</sequence>
<dbReference type="PANTHER" id="PTHR46346:SF1">
    <property type="entry name" value="PHOSPHATIDYLINOSITOL N-ACETYLGLUCOSAMINYLTRANSFERASE SUBUNIT P"/>
    <property type="match status" value="1"/>
</dbReference>
<evidence type="ECO:0000313" key="7">
    <source>
        <dbReference type="EMBL" id="KAF7266399.1"/>
    </source>
</evidence>
<dbReference type="PANTHER" id="PTHR46346">
    <property type="entry name" value="PHOSPHATIDYLINOSITOL N-ACETYLGLUCOSAMINYLTRANSFERASE SUBUNIT P"/>
    <property type="match status" value="1"/>
</dbReference>
<dbReference type="EMBL" id="JAACXV010014547">
    <property type="protein sequence ID" value="KAF7266399.1"/>
    <property type="molecule type" value="Genomic_DNA"/>
</dbReference>
<protein>
    <recommendedName>
        <fullName evidence="6">PIG-P domain-containing protein</fullName>
    </recommendedName>
</protein>
<feature type="domain" description="PIG-P" evidence="6">
    <location>
        <begin position="12"/>
        <end position="154"/>
    </location>
</feature>
<dbReference type="Pfam" id="PF08510">
    <property type="entry name" value="PIG-P"/>
    <property type="match status" value="1"/>
</dbReference>
<evidence type="ECO:0000256" key="3">
    <source>
        <dbReference type="ARBA" id="ARBA00022989"/>
    </source>
</evidence>
<dbReference type="InterPro" id="IPR013717">
    <property type="entry name" value="PIG-P"/>
</dbReference>
<keyword evidence="2 5" id="KW-0812">Transmembrane</keyword>